<evidence type="ECO:0000259" key="5">
    <source>
        <dbReference type="Pfam" id="PF01753"/>
    </source>
</evidence>
<dbReference type="OrthoDB" id="544200at2759"/>
<keyword evidence="7" id="KW-1185">Reference proteome</keyword>
<evidence type="ECO:0000256" key="2">
    <source>
        <dbReference type="ARBA" id="ARBA00022771"/>
    </source>
</evidence>
<keyword evidence="1" id="KW-0479">Metal-binding</keyword>
<feature type="region of interest" description="Disordered" evidence="4">
    <location>
        <begin position="23"/>
        <end position="263"/>
    </location>
</feature>
<organism evidence="6 7">
    <name type="scientific">Pleodorina starrii</name>
    <dbReference type="NCBI Taxonomy" id="330485"/>
    <lineage>
        <taxon>Eukaryota</taxon>
        <taxon>Viridiplantae</taxon>
        <taxon>Chlorophyta</taxon>
        <taxon>core chlorophytes</taxon>
        <taxon>Chlorophyceae</taxon>
        <taxon>CS clade</taxon>
        <taxon>Chlamydomonadales</taxon>
        <taxon>Volvocaceae</taxon>
        <taxon>Pleodorina</taxon>
    </lineage>
</organism>
<protein>
    <recommendedName>
        <fullName evidence="5">MYND-type domain-containing protein</fullName>
    </recommendedName>
</protein>
<keyword evidence="3" id="KW-0862">Zinc</keyword>
<gene>
    <name evidence="6" type="primary">PLEST006586</name>
    <name evidence="6" type="ORF">PLESTB_000222300</name>
</gene>
<feature type="compositionally biased region" description="Gly residues" evidence="4">
    <location>
        <begin position="36"/>
        <end position="129"/>
    </location>
</feature>
<dbReference type="SUPFAM" id="SSF144232">
    <property type="entry name" value="HIT/MYND zinc finger-like"/>
    <property type="match status" value="1"/>
</dbReference>
<accession>A0A9W6EXZ7</accession>
<feature type="compositionally biased region" description="Low complexity" evidence="4">
    <location>
        <begin position="190"/>
        <end position="261"/>
    </location>
</feature>
<dbReference type="AlphaFoldDB" id="A0A9W6EXZ7"/>
<name>A0A9W6EXZ7_9CHLO</name>
<keyword evidence="2" id="KW-0863">Zinc-finger</keyword>
<dbReference type="GO" id="GO:0008270">
    <property type="term" value="F:zinc ion binding"/>
    <property type="evidence" value="ECO:0007669"/>
    <property type="project" value="UniProtKB-KW"/>
</dbReference>
<feature type="compositionally biased region" description="Low complexity" evidence="4">
    <location>
        <begin position="130"/>
        <end position="139"/>
    </location>
</feature>
<sequence>MASELGLQDRHWWWRFMGGSSSGSGAGGIMSTSGSHAGGSGAAGSSGAGGSGSSGAGSSGASSGGSGAGSSGAGGIGSSGAGSSGASSGGSGAGSSGASSGGSVAGSSGAGGSGGSGAGSSGASSGGSVAGSSGADGSSGSSGSGAGGSGGISRDSGDTDAGSICSTSSGVDSVFSERFGSSSDGGAGGDSNRNSGHVEDSSCGGTSSSSSSNNSSNSINSSNSSSSSDGGAAGSSGSSTRGNVDGSSRSGTSRSSDRAAGPWPLQPLQRLSLLTVFAASRWLPLLNLLIGKDMDSLEGATPHTAAFGPGAPLRLLSSCKLTMIWMQPLIHAYLHCRAAAASGQDGGRDDAAAAAAADTTTAAGEPVADCGPQQEAVDSWERLLLGRLGLPAQLMRAAQVIRMHFMDDVTDVASVGEALMELASALLHLLVAFPAQARFLLQSQMAPKVRLLTWLRRTLLQACHAHGGTPEIVRNVLELAPAIAAGEDPGAEDEARLRFVSGWAVRLGSLLPPPCLVATVLQQLPQCANPVCANLEGDSEAELRLETPCCGGCGGAVLYCSEECRTAHWWAEHLVECRRESAAGA</sequence>
<dbReference type="Pfam" id="PF01753">
    <property type="entry name" value="zf-MYND"/>
    <property type="match status" value="1"/>
</dbReference>
<comment type="caution">
    <text evidence="6">The sequence shown here is derived from an EMBL/GenBank/DDBJ whole genome shotgun (WGS) entry which is preliminary data.</text>
</comment>
<proteinExistence type="predicted"/>
<feature type="compositionally biased region" description="Gly residues" evidence="4">
    <location>
        <begin position="140"/>
        <end position="151"/>
    </location>
</feature>
<evidence type="ECO:0000313" key="7">
    <source>
        <dbReference type="Proteomes" id="UP001165080"/>
    </source>
</evidence>
<dbReference type="InterPro" id="IPR002893">
    <property type="entry name" value="Znf_MYND"/>
</dbReference>
<evidence type="ECO:0000256" key="4">
    <source>
        <dbReference type="SAM" id="MobiDB-lite"/>
    </source>
</evidence>
<dbReference type="EMBL" id="BRXU01000002">
    <property type="protein sequence ID" value="GLC49468.1"/>
    <property type="molecule type" value="Genomic_DNA"/>
</dbReference>
<evidence type="ECO:0000256" key="1">
    <source>
        <dbReference type="ARBA" id="ARBA00022723"/>
    </source>
</evidence>
<feature type="domain" description="MYND-type" evidence="5">
    <location>
        <begin position="550"/>
        <end position="577"/>
    </location>
</feature>
<dbReference type="Gene3D" id="6.10.140.2220">
    <property type="match status" value="1"/>
</dbReference>
<dbReference type="Proteomes" id="UP001165080">
    <property type="component" value="Unassembled WGS sequence"/>
</dbReference>
<reference evidence="6 7" key="1">
    <citation type="journal article" date="2023" name="Commun. Biol.">
        <title>Reorganization of the ancestral sex-determining regions during the evolution of trioecy in Pleodorina starrii.</title>
        <authorList>
            <person name="Takahashi K."/>
            <person name="Suzuki S."/>
            <person name="Kawai-Toyooka H."/>
            <person name="Yamamoto K."/>
            <person name="Hamaji T."/>
            <person name="Ootsuki R."/>
            <person name="Yamaguchi H."/>
            <person name="Kawachi M."/>
            <person name="Higashiyama T."/>
            <person name="Nozaki H."/>
        </authorList>
    </citation>
    <scope>NUCLEOTIDE SEQUENCE [LARGE SCALE GENOMIC DNA]</scope>
    <source>
        <strain evidence="6 7">NIES-4479</strain>
    </source>
</reference>
<evidence type="ECO:0000313" key="6">
    <source>
        <dbReference type="EMBL" id="GLC49468.1"/>
    </source>
</evidence>
<evidence type="ECO:0000256" key="3">
    <source>
        <dbReference type="ARBA" id="ARBA00022833"/>
    </source>
</evidence>